<dbReference type="Pfam" id="PF00096">
    <property type="entry name" value="zf-C2H2"/>
    <property type="match status" value="1"/>
</dbReference>
<proteinExistence type="predicted"/>
<feature type="compositionally biased region" description="Low complexity" evidence="1">
    <location>
        <begin position="1176"/>
        <end position="1185"/>
    </location>
</feature>
<keyword evidence="4" id="KW-1185">Reference proteome</keyword>
<feature type="compositionally biased region" description="Gly residues" evidence="1">
    <location>
        <begin position="1162"/>
        <end position="1175"/>
    </location>
</feature>
<evidence type="ECO:0000256" key="1">
    <source>
        <dbReference type="SAM" id="MobiDB-lite"/>
    </source>
</evidence>
<feature type="compositionally biased region" description="Basic and acidic residues" evidence="1">
    <location>
        <begin position="232"/>
        <end position="249"/>
    </location>
</feature>
<dbReference type="Proteomes" id="UP000076408">
    <property type="component" value="Unassembled WGS sequence"/>
</dbReference>
<dbReference type="SUPFAM" id="SSF57667">
    <property type="entry name" value="beta-beta-alpha zinc fingers"/>
    <property type="match status" value="1"/>
</dbReference>
<dbReference type="PROSITE" id="PS50157">
    <property type="entry name" value="ZINC_FINGER_C2H2_2"/>
    <property type="match status" value="2"/>
</dbReference>
<feature type="region of interest" description="Disordered" evidence="1">
    <location>
        <begin position="1059"/>
        <end position="1080"/>
    </location>
</feature>
<dbReference type="OMA" id="HIAEVHM"/>
<dbReference type="STRING" id="30069.A0A182XVJ3"/>
<feature type="region of interest" description="Disordered" evidence="1">
    <location>
        <begin position="553"/>
        <end position="576"/>
    </location>
</feature>
<feature type="region of interest" description="Disordered" evidence="1">
    <location>
        <begin position="213"/>
        <end position="312"/>
    </location>
</feature>
<feature type="compositionally biased region" description="Basic and acidic residues" evidence="1">
    <location>
        <begin position="103"/>
        <end position="115"/>
    </location>
</feature>
<feature type="compositionally biased region" description="Polar residues" evidence="1">
    <location>
        <begin position="36"/>
        <end position="52"/>
    </location>
</feature>
<dbReference type="EnsemblMetazoa" id="ASTEI00229-RA">
    <property type="protein sequence ID" value="ASTEI00229-PA"/>
    <property type="gene ID" value="ASTEI00229"/>
</dbReference>
<protein>
    <recommendedName>
        <fullName evidence="2">C2H2-type domain-containing protein</fullName>
    </recommendedName>
</protein>
<feature type="compositionally biased region" description="Low complexity" evidence="1">
    <location>
        <begin position="566"/>
        <end position="576"/>
    </location>
</feature>
<dbReference type="PANTHER" id="PTHR21190">
    <property type="entry name" value="GH10077P"/>
    <property type="match status" value="1"/>
</dbReference>
<feature type="compositionally biased region" description="Polar residues" evidence="1">
    <location>
        <begin position="128"/>
        <end position="138"/>
    </location>
</feature>
<organism evidence="3 4">
    <name type="scientific">Anopheles stephensi</name>
    <name type="common">Indo-Pakistan malaria mosquito</name>
    <dbReference type="NCBI Taxonomy" id="30069"/>
    <lineage>
        <taxon>Eukaryota</taxon>
        <taxon>Metazoa</taxon>
        <taxon>Ecdysozoa</taxon>
        <taxon>Arthropoda</taxon>
        <taxon>Hexapoda</taxon>
        <taxon>Insecta</taxon>
        <taxon>Pterygota</taxon>
        <taxon>Neoptera</taxon>
        <taxon>Endopterygota</taxon>
        <taxon>Diptera</taxon>
        <taxon>Nematocera</taxon>
        <taxon>Culicoidea</taxon>
        <taxon>Culicidae</taxon>
        <taxon>Anophelinae</taxon>
        <taxon>Anopheles</taxon>
    </lineage>
</organism>
<evidence type="ECO:0000313" key="3">
    <source>
        <dbReference type="EnsemblMetazoa" id="ASTEI00229-PA"/>
    </source>
</evidence>
<evidence type="ECO:0000259" key="2">
    <source>
        <dbReference type="PROSITE" id="PS50157"/>
    </source>
</evidence>
<feature type="domain" description="C2H2-type" evidence="2">
    <location>
        <begin position="910"/>
        <end position="938"/>
    </location>
</feature>
<dbReference type="InterPro" id="IPR013087">
    <property type="entry name" value="Znf_C2H2_type"/>
</dbReference>
<dbReference type="Gene3D" id="3.30.160.60">
    <property type="entry name" value="Classic Zinc Finger"/>
    <property type="match status" value="1"/>
</dbReference>
<reference evidence="3" key="2">
    <citation type="submission" date="2020-05" db="UniProtKB">
        <authorList>
            <consortium name="EnsemblMetazoa"/>
        </authorList>
    </citation>
    <scope>IDENTIFICATION</scope>
    <source>
        <strain evidence="3">Indian</strain>
    </source>
</reference>
<feature type="compositionally biased region" description="Low complexity" evidence="1">
    <location>
        <begin position="1327"/>
        <end position="1345"/>
    </location>
</feature>
<feature type="region of interest" description="Disordered" evidence="1">
    <location>
        <begin position="488"/>
        <end position="521"/>
    </location>
</feature>
<reference evidence="4" key="1">
    <citation type="journal article" date="2014" name="Genome Biol.">
        <title>Genome analysis of a major urban malaria vector mosquito, Anopheles stephensi.</title>
        <authorList>
            <person name="Jiang X."/>
            <person name="Peery A."/>
            <person name="Hall A.B."/>
            <person name="Sharma A."/>
            <person name="Chen X.G."/>
            <person name="Waterhouse R.M."/>
            <person name="Komissarov A."/>
            <person name="Riehle M.M."/>
            <person name="Shouche Y."/>
            <person name="Sharakhova M.V."/>
            <person name="Lawson D."/>
            <person name="Pakpour N."/>
            <person name="Arensburger P."/>
            <person name="Davidson V.L."/>
            <person name="Eiglmeier K."/>
            <person name="Emrich S."/>
            <person name="George P."/>
            <person name="Kennedy R.C."/>
            <person name="Mane S.P."/>
            <person name="Maslen G."/>
            <person name="Oringanje C."/>
            <person name="Qi Y."/>
            <person name="Settlage R."/>
            <person name="Tojo M."/>
            <person name="Tubio J.M."/>
            <person name="Unger M.F."/>
            <person name="Wang B."/>
            <person name="Vernick K.D."/>
            <person name="Ribeiro J.M."/>
            <person name="James A.A."/>
            <person name="Michel K."/>
            <person name="Riehle M.A."/>
            <person name="Luckhart S."/>
            <person name="Sharakhov I.V."/>
            <person name="Tu Z."/>
        </authorList>
    </citation>
    <scope>NUCLEOTIDE SEQUENCE [LARGE SCALE GENOMIC DNA]</scope>
    <source>
        <strain evidence="4">Indian</strain>
    </source>
</reference>
<accession>A0A182XVJ3</accession>
<feature type="region of interest" description="Disordered" evidence="1">
    <location>
        <begin position="1321"/>
        <end position="1394"/>
    </location>
</feature>
<feature type="compositionally biased region" description="Low complexity" evidence="1">
    <location>
        <begin position="21"/>
        <end position="35"/>
    </location>
</feature>
<dbReference type="VEuPathDB" id="VectorBase:ASTEI00229"/>
<dbReference type="VEuPathDB" id="VectorBase:ASTEI20_044213"/>
<dbReference type="VEuPathDB" id="VectorBase:ASTE008416"/>
<feature type="compositionally biased region" description="Basic and acidic residues" evidence="1">
    <location>
        <begin position="1364"/>
        <end position="1377"/>
    </location>
</feature>
<feature type="region of interest" description="Disordered" evidence="1">
    <location>
        <begin position="784"/>
        <end position="833"/>
    </location>
</feature>
<feature type="compositionally biased region" description="Basic and acidic residues" evidence="1">
    <location>
        <begin position="265"/>
        <end position="276"/>
    </location>
</feature>
<feature type="region of interest" description="Disordered" evidence="1">
    <location>
        <begin position="98"/>
        <end position="152"/>
    </location>
</feature>
<feature type="domain" description="C2H2-type" evidence="2">
    <location>
        <begin position="393"/>
        <end position="421"/>
    </location>
</feature>
<feature type="compositionally biased region" description="Polar residues" evidence="1">
    <location>
        <begin position="488"/>
        <end position="506"/>
    </location>
</feature>
<sequence>MAASVYATPPPDLSGEEAVLSDASNSSQTNSSHSSTLKASKRTLSSSFLNAATTQSSTTTSQLSSDSLPDLSKKRRKQSMPIRFSANGTAIEVSAAAGTETVVDERSLDGTRENVQDAPEDDQERTEANSASNPTSPAMENGDDESAALLEEQQNNFQKIFLSNLSQLQQKHLQLQQQQQSTDGFLGLTNPGASLPENFLTSKLNSFIALSGARTDRESSSGPRSDDEQEVADDRAQSNADEPQRRQSREQSPAGKNVPSAEGVLKARETDSERKTLSPPGAKSVSGTEGEEKVAEQPSTTTSPPKISLKKELLMDPEWDGEIRSNMPKADDWISIAGLSFPFPPEAAAALSASGYLPQLPLLGVPTVSAFGSSGDGNNRPGVPPLRIFNPEAYCDLCNKEFCNKYFLKTHKANKHGIYEPAPGNGSSDVASSALSAMNNPFNPIHQLSQVFQMQQQQHSSVPIAGEQIEKLSSHHTAASDAERLQSQAMLQSHAQSMTAGQQNQPAAGKTMPQLPMRSAHSPKVSVVPNQIQPTVFCDICFKKFSSLSAMRKHRSKAHELSNSNHQLQQQQQQQQQQQLHQQQQQQQLQQQLQQHLQQQYHQQMQTQQQHAKLAVARQEASEAGLDSSSVGGPLQLPDGFREDYTIEQEDATFTPQPRKLSPHSMQAAKEANFSADKLRRLGVVNPEAFCEICCKEYCNKYFLRTHKLKRHGILPTADELKDEGRQPWAPFLQTSPLNLIMGGTAADVVNAQMALQAASPSSLRKLITAGELGNDSVAIEGAKGVEIKREQSPSVKMDNGGGDSDDQQQSEGGIPGTSSADDAGRDGGSDEDAEAISVDLQKLQSMIMQLNDLNSIQQQRKVGCGVCGKEMANQYLLHAHMIQEHGALGMDNNNGPKGSRAPTPNDLPETCKHCDKEFANVYMLKQHLVEVHGSLSSMPSPKREGFITPERPTTVPAGVGNGGTGSGGGATIPMPPGAPAYGERKPSYSLTPTSSYCEICNKELCNKYFMKTHMQRMHGIEIENGAQIGGVVCNICNKELCSKYFLRVHKHNTHGIVEEGAPLPQPRQNGSSAIAGVGELGAGESGDGGSFPGSDLKPGEVSDLSNRYYSHFTEVCPLCSRRFRSAKWLRAHLLSDHGKVGVEKLKDIEQKLGSNTPNGGSMVGNGANAGGGSGSSRSKSNSPSLKVPNGLNEGKFGSKSPFGGLSPAEAAKFLPKGTSIPTLFGPDQPTSPIGGLKGYQCSYCSFATPLLPLLFIHERSHSSLTIVQQQLLQQQQHHQQEEAQAAAAAAATAAALGAAPFVPLLKSESAVSLAKDHSANQLMPGTSSETPSSTPASTPVPSLSQEALNLRQQTRSQSPERAASPRDPDPPARTDTKPTSPKPASPPSVAGSEPTAMLSEVANITQRPAVYALPQQSGPLMMQSFLIEESLSDGAGGRSPKDATDRSDGPLGQDHRFVPAVVFLPVKERILTPMTISFNLSPA</sequence>
<feature type="region of interest" description="Disordered" evidence="1">
    <location>
        <begin position="1152"/>
        <end position="1200"/>
    </location>
</feature>
<feature type="compositionally biased region" description="Basic and acidic residues" evidence="1">
    <location>
        <begin position="1440"/>
        <end position="1454"/>
    </location>
</feature>
<dbReference type="InterPro" id="IPR036236">
    <property type="entry name" value="Znf_C2H2_sf"/>
</dbReference>
<feature type="region of interest" description="Disordered" evidence="1">
    <location>
        <begin position="1432"/>
        <end position="1454"/>
    </location>
</feature>
<name>A0A182XVJ3_ANOST</name>
<feature type="region of interest" description="Disordered" evidence="1">
    <location>
        <begin position="1"/>
        <end position="85"/>
    </location>
</feature>
<dbReference type="PROSITE" id="PS00028">
    <property type="entry name" value="ZINC_FINGER_C2H2_1"/>
    <property type="match status" value="7"/>
</dbReference>
<evidence type="ECO:0000313" key="4">
    <source>
        <dbReference type="Proteomes" id="UP000076408"/>
    </source>
</evidence>
<feature type="compositionally biased region" description="Low complexity" evidence="1">
    <location>
        <begin position="53"/>
        <end position="70"/>
    </location>
</feature>
<dbReference type="PANTHER" id="PTHR21190:SF1">
    <property type="entry name" value="GH10077P"/>
    <property type="match status" value="1"/>
</dbReference>
<feature type="region of interest" description="Disordered" evidence="1">
    <location>
        <begin position="612"/>
        <end position="637"/>
    </location>
</feature>
<feature type="compositionally biased region" description="Polar residues" evidence="1">
    <location>
        <begin position="1346"/>
        <end position="1358"/>
    </location>
</feature>
<dbReference type="SMART" id="SM00355">
    <property type="entry name" value="ZnF_C2H2"/>
    <property type="match status" value="9"/>
</dbReference>